<proteinExistence type="inferred from homology"/>
<feature type="transmembrane region" description="Helical" evidence="8">
    <location>
        <begin position="152"/>
        <end position="170"/>
    </location>
</feature>
<dbReference type="GO" id="GO:0005886">
    <property type="term" value="C:plasma membrane"/>
    <property type="evidence" value="ECO:0007669"/>
    <property type="project" value="UniProtKB-SubCell"/>
</dbReference>
<dbReference type="Proteomes" id="UP000594967">
    <property type="component" value="Chromosome"/>
</dbReference>
<evidence type="ECO:0000256" key="7">
    <source>
        <dbReference type="ARBA" id="ARBA00023136"/>
    </source>
</evidence>
<dbReference type="InterPro" id="IPR036259">
    <property type="entry name" value="MFS_trans_sf"/>
</dbReference>
<name>A0A2X4UKG6_SERPL</name>
<dbReference type="CDD" id="cd17332">
    <property type="entry name" value="MFS_MelB_like"/>
    <property type="match status" value="1"/>
</dbReference>
<dbReference type="Proteomes" id="UP000248897">
    <property type="component" value="Chromosome 1"/>
</dbReference>
<evidence type="ECO:0000256" key="1">
    <source>
        <dbReference type="ARBA" id="ARBA00004651"/>
    </source>
</evidence>
<dbReference type="Pfam" id="PF13347">
    <property type="entry name" value="MFS_2"/>
    <property type="match status" value="1"/>
</dbReference>
<dbReference type="GO" id="GO:0015293">
    <property type="term" value="F:symporter activity"/>
    <property type="evidence" value="ECO:0007669"/>
    <property type="project" value="InterPro"/>
</dbReference>
<reference evidence="10 11" key="1">
    <citation type="submission" date="2018-06" db="EMBL/GenBank/DDBJ databases">
        <authorList>
            <consortium name="Pathogen Informatics"/>
            <person name="Doyle S."/>
        </authorList>
    </citation>
    <scope>NUCLEOTIDE SEQUENCE [LARGE SCALE GENOMIC DNA]</scope>
    <source>
        <strain evidence="10 11">NCTC12961</strain>
    </source>
</reference>
<dbReference type="GO" id="GO:0008643">
    <property type="term" value="P:carbohydrate transport"/>
    <property type="evidence" value="ECO:0007669"/>
    <property type="project" value="InterPro"/>
</dbReference>
<dbReference type="NCBIfam" id="NF007237">
    <property type="entry name" value="PRK09669.1"/>
    <property type="match status" value="1"/>
</dbReference>
<comment type="subcellular location">
    <subcellularLocation>
        <location evidence="1">Cell membrane</location>
        <topology evidence="1">Multi-pass membrane protein</topology>
    </subcellularLocation>
</comment>
<evidence type="ECO:0000313" key="10">
    <source>
        <dbReference type="EMBL" id="SQI39171.1"/>
    </source>
</evidence>
<dbReference type="InterPro" id="IPR039672">
    <property type="entry name" value="MFS_2"/>
</dbReference>
<feature type="transmembrane region" description="Helical" evidence="8">
    <location>
        <begin position="403"/>
        <end position="425"/>
    </location>
</feature>
<dbReference type="PANTHER" id="PTHR11328">
    <property type="entry name" value="MAJOR FACILITATOR SUPERFAMILY DOMAIN-CONTAINING PROTEIN"/>
    <property type="match status" value="1"/>
</dbReference>
<evidence type="ECO:0000256" key="4">
    <source>
        <dbReference type="ARBA" id="ARBA00022475"/>
    </source>
</evidence>
<feature type="transmembrane region" description="Helical" evidence="8">
    <location>
        <begin position="363"/>
        <end position="388"/>
    </location>
</feature>
<dbReference type="STRING" id="82996.ADP72_25140"/>
<evidence type="ECO:0000256" key="3">
    <source>
        <dbReference type="ARBA" id="ARBA00022448"/>
    </source>
</evidence>
<dbReference type="SUPFAM" id="SSF103473">
    <property type="entry name" value="MFS general substrate transporter"/>
    <property type="match status" value="1"/>
</dbReference>
<evidence type="ECO:0000313" key="9">
    <source>
        <dbReference type="EMBL" id="QPS21058.1"/>
    </source>
</evidence>
<keyword evidence="12" id="KW-1185">Reference proteome</keyword>
<evidence type="ECO:0000256" key="6">
    <source>
        <dbReference type="ARBA" id="ARBA00022989"/>
    </source>
</evidence>
<keyword evidence="7 8" id="KW-0472">Membrane</keyword>
<dbReference type="EMBL" id="CP065673">
    <property type="protein sequence ID" value="QPS21058.1"/>
    <property type="molecule type" value="Genomic_DNA"/>
</dbReference>
<evidence type="ECO:0000313" key="11">
    <source>
        <dbReference type="Proteomes" id="UP000248897"/>
    </source>
</evidence>
<feature type="transmembrane region" description="Helical" evidence="8">
    <location>
        <begin position="12"/>
        <end position="36"/>
    </location>
</feature>
<feature type="transmembrane region" description="Helical" evidence="8">
    <location>
        <begin position="81"/>
        <end position="99"/>
    </location>
</feature>
<organism evidence="10 11">
    <name type="scientific">Serratia plymuthica</name>
    <dbReference type="NCBI Taxonomy" id="82996"/>
    <lineage>
        <taxon>Bacteria</taxon>
        <taxon>Pseudomonadati</taxon>
        <taxon>Pseudomonadota</taxon>
        <taxon>Gammaproteobacteria</taxon>
        <taxon>Enterobacterales</taxon>
        <taxon>Yersiniaceae</taxon>
        <taxon>Serratia</taxon>
    </lineage>
</organism>
<evidence type="ECO:0000256" key="5">
    <source>
        <dbReference type="ARBA" id="ARBA00022692"/>
    </source>
</evidence>
<dbReference type="NCBIfam" id="TIGR00792">
    <property type="entry name" value="gph"/>
    <property type="match status" value="1"/>
</dbReference>
<dbReference type="Gene3D" id="1.20.1250.20">
    <property type="entry name" value="MFS general substrate transporter like domains"/>
    <property type="match status" value="1"/>
</dbReference>
<dbReference type="PANTHER" id="PTHR11328:SF24">
    <property type="entry name" value="MAJOR FACILITATOR SUPERFAMILY (MFS) PROFILE DOMAIN-CONTAINING PROTEIN"/>
    <property type="match status" value="1"/>
</dbReference>
<reference evidence="9 12" key="2">
    <citation type="submission" date="2020-12" db="EMBL/GenBank/DDBJ databases">
        <title>FDA dAtabase for Regulatory Grade micrObial Sequences (FDA-ARGOS): Supporting development and validation of Infectious Disease Dx tests.</title>
        <authorList>
            <person name="Sproer C."/>
            <person name="Gronow S."/>
            <person name="Severitt S."/>
            <person name="Schroder I."/>
            <person name="Tallon L."/>
            <person name="Sadzewicz L."/>
            <person name="Zhao X."/>
            <person name="Boylan J."/>
            <person name="Ott S."/>
            <person name="Bowen H."/>
            <person name="Vavikolanu K."/>
            <person name="Mehta A."/>
            <person name="Aluvathingal J."/>
            <person name="Nadendla S."/>
            <person name="Lowell S."/>
            <person name="Myers T."/>
            <person name="Yan Y."/>
            <person name="Sichtig H."/>
        </authorList>
    </citation>
    <scope>NUCLEOTIDE SEQUENCE [LARGE SCALE GENOMIC DNA]</scope>
    <source>
        <strain evidence="9 12">FDAARGOS_907</strain>
    </source>
</reference>
<gene>
    <name evidence="10" type="primary">yicJ_1</name>
    <name evidence="9" type="ORF">I6G64_01070</name>
    <name evidence="10" type="ORF">NCTC12961_02724</name>
</gene>
<feature type="transmembrane region" description="Helical" evidence="8">
    <location>
        <begin position="269"/>
        <end position="289"/>
    </location>
</feature>
<keyword evidence="4" id="KW-1003">Cell membrane</keyword>
<evidence type="ECO:0000313" key="12">
    <source>
        <dbReference type="Proteomes" id="UP000594967"/>
    </source>
</evidence>
<dbReference type="InterPro" id="IPR001927">
    <property type="entry name" value="Na/Gal_symport"/>
</dbReference>
<dbReference type="AlphaFoldDB" id="A0A2X4UKG6"/>
<keyword evidence="6 8" id="KW-1133">Transmembrane helix</keyword>
<feature type="transmembrane region" description="Helical" evidence="8">
    <location>
        <begin position="182"/>
        <end position="201"/>
    </location>
</feature>
<feature type="transmembrane region" description="Helical" evidence="8">
    <location>
        <begin position="48"/>
        <end position="69"/>
    </location>
</feature>
<dbReference type="InterPro" id="IPR018043">
    <property type="entry name" value="Na/Gal_symport_CS"/>
</dbReference>
<feature type="transmembrane region" description="Helical" evidence="8">
    <location>
        <begin position="296"/>
        <end position="314"/>
    </location>
</feature>
<dbReference type="PROSITE" id="PS00872">
    <property type="entry name" value="NA_GALACTOSIDE_SYMP"/>
    <property type="match status" value="1"/>
</dbReference>
<keyword evidence="5 8" id="KW-0812">Transmembrane</keyword>
<accession>A0A2X4UKG6</accession>
<comment type="similarity">
    <text evidence="2">Belongs to the sodium:galactoside symporter (TC 2.A.2) family.</text>
</comment>
<protein>
    <submittedName>
        <fullName evidence="10">Inner membrane symporter yicJ</fullName>
    </submittedName>
    <submittedName>
        <fullName evidence="9">MFS transporter</fullName>
    </submittedName>
</protein>
<keyword evidence="3" id="KW-0813">Transport</keyword>
<dbReference type="GO" id="GO:0006814">
    <property type="term" value="P:sodium ion transport"/>
    <property type="evidence" value="ECO:0007669"/>
    <property type="project" value="InterPro"/>
</dbReference>
<feature type="transmembrane region" description="Helical" evidence="8">
    <location>
        <begin position="111"/>
        <end position="132"/>
    </location>
</feature>
<dbReference type="EMBL" id="LS483469">
    <property type="protein sequence ID" value="SQI39171.1"/>
    <property type="molecule type" value="Genomic_DNA"/>
</dbReference>
<feature type="transmembrane region" description="Helical" evidence="8">
    <location>
        <begin position="320"/>
        <end position="342"/>
    </location>
</feature>
<sequence length="462" mass="51400">MSEISISIKEKISYGLGDTGCNLVWQTLMLFMAYFYTDVFGLSPLHMGTMFLAVRVIDAVTDVIMGAIADRTRSRFGQFRPYLLWFAIPFGVLCTLTFYTPDFSYTGKLVYAYISYTLLSLVYTAINVPYCAMINNLSRDPRERVSLQSWRFALSTLGGLIVSLSALPLVKYLGHGNLQQGYFYAMMVMGSLSIIFFYICFANTRERYIPPADTQHHSIWSDFQVLCANKDWRLLFTLNVVNLIAVIFKGGSALYYINSVMHRPDLATPLLTLTLIAGIVGALLSPVIFKNTDKVLGFKLAMAAEAILLCLFYFIPPSQTMLVCTMIFLINVIQLAATPLQWSMLSDVIDVEERVSGRHLSGIVFSTNLFAIKMGIAIGGALIGWLLAWGNYIGGAVTQGNNALLMITLLFTALPGILTFSLILIMHGYSLNDKKLTLLLTHSVVSFPENTLSDNAHRRADI</sequence>
<dbReference type="RefSeq" id="WP_063197565.1">
    <property type="nucleotide sequence ID" value="NZ_CAMITG010000002.1"/>
</dbReference>
<evidence type="ECO:0000256" key="8">
    <source>
        <dbReference type="SAM" id="Phobius"/>
    </source>
</evidence>
<evidence type="ECO:0000256" key="2">
    <source>
        <dbReference type="ARBA" id="ARBA00009617"/>
    </source>
</evidence>
<feature type="transmembrane region" description="Helical" evidence="8">
    <location>
        <begin position="234"/>
        <end position="257"/>
    </location>
</feature>